<organism evidence="2 3">
    <name type="scientific">Brooklawnia cerclae</name>
    <dbReference type="NCBI Taxonomy" id="349934"/>
    <lineage>
        <taxon>Bacteria</taxon>
        <taxon>Bacillati</taxon>
        <taxon>Actinomycetota</taxon>
        <taxon>Actinomycetes</taxon>
        <taxon>Propionibacteriales</taxon>
        <taxon>Propionibacteriaceae</taxon>
        <taxon>Brooklawnia</taxon>
    </lineage>
</organism>
<sequence>MKRLFRGVFVVIGVVLLVAYTIAWVQGGPGPLAYLVGKLLDVPDQRPPALVAPATDWPVVGDLGVAEFSPDIAGVAAATTLTDPASRLFAATQPTLTTDEAVLREGCKGARFPLPGSRLSGCFAPGVPEGRIYAQRVDNPELAGTSEVTLAHELLHAVWDRMNAEQRAALEAPLEAVFAQGEPVERVELLTAYRDTDRERYLTELHSHIGTEVRVLPPELEEHYAGVFADRQVVVGLWEQSNRSVQAREADLEARYAQLEAQGDQTQAESEALQQLDQVRQAEAEELNAQFTQLDVRDADAVDAYNSRVGQFKADMAADQQRYAALGEAIGAYNAAADEYDRLAGELTSLYDQRGINWG</sequence>
<reference evidence="2 3" key="1">
    <citation type="submission" date="2020-02" db="EMBL/GenBank/DDBJ databases">
        <title>Sequencing the genomes of 1000 actinobacteria strains.</title>
        <authorList>
            <person name="Klenk H.-P."/>
        </authorList>
    </citation>
    <scope>NUCLEOTIDE SEQUENCE [LARGE SCALE GENOMIC DNA]</scope>
    <source>
        <strain evidence="2 3">DSM 19609</strain>
    </source>
</reference>
<comment type="caution">
    <text evidence="2">The sequence shown here is derived from an EMBL/GenBank/DDBJ whole genome shotgun (WGS) entry which is preliminary data.</text>
</comment>
<evidence type="ECO:0000313" key="3">
    <source>
        <dbReference type="Proteomes" id="UP000749311"/>
    </source>
</evidence>
<proteinExistence type="predicted"/>
<evidence type="ECO:0000313" key="2">
    <source>
        <dbReference type="EMBL" id="NIH58865.1"/>
    </source>
</evidence>
<feature type="coiled-coil region" evidence="1">
    <location>
        <begin position="242"/>
        <end position="285"/>
    </location>
</feature>
<dbReference type="EMBL" id="JAAMOZ010000006">
    <property type="protein sequence ID" value="NIH58865.1"/>
    <property type="molecule type" value="Genomic_DNA"/>
</dbReference>
<dbReference type="Proteomes" id="UP000749311">
    <property type="component" value="Unassembled WGS sequence"/>
</dbReference>
<protein>
    <submittedName>
        <fullName evidence="2">Uncharacterized protein</fullName>
    </submittedName>
</protein>
<keyword evidence="3" id="KW-1185">Reference proteome</keyword>
<evidence type="ECO:0000256" key="1">
    <source>
        <dbReference type="SAM" id="Coils"/>
    </source>
</evidence>
<keyword evidence="1" id="KW-0175">Coiled coil</keyword>
<dbReference type="RefSeq" id="WP_167172179.1">
    <property type="nucleotide sequence ID" value="NZ_BAAAOO010000006.1"/>
</dbReference>
<accession>A0ABX0SKF9</accession>
<gene>
    <name evidence="2" type="ORF">FB473_003567</name>
</gene>
<name>A0ABX0SKF9_9ACTN</name>